<dbReference type="GO" id="GO:0009534">
    <property type="term" value="C:chloroplast thylakoid"/>
    <property type="evidence" value="ECO:0007669"/>
    <property type="project" value="TreeGrafter"/>
</dbReference>
<dbReference type="EMBL" id="JBBNAE010000007">
    <property type="protein sequence ID" value="KAK9108751.1"/>
    <property type="molecule type" value="Genomic_DNA"/>
</dbReference>
<evidence type="ECO:0000256" key="1">
    <source>
        <dbReference type="SAM" id="Coils"/>
    </source>
</evidence>
<reference evidence="2 3" key="1">
    <citation type="submission" date="2024-01" db="EMBL/GenBank/DDBJ databases">
        <title>Genome assemblies of Stephania.</title>
        <authorList>
            <person name="Yang L."/>
        </authorList>
    </citation>
    <scope>NUCLEOTIDE SEQUENCE [LARGE SCALE GENOMIC DNA]</scope>
    <source>
        <strain evidence="2">QJT</strain>
        <tissue evidence="2">Leaf</tissue>
    </source>
</reference>
<keyword evidence="1" id="KW-0175">Coiled coil</keyword>
<keyword evidence="3" id="KW-1185">Reference proteome</keyword>
<comment type="caution">
    <text evidence="2">The sequence shown here is derived from an EMBL/GenBank/DDBJ whole genome shotgun (WGS) entry which is preliminary data.</text>
</comment>
<dbReference type="PANTHER" id="PTHR36734">
    <property type="entry name" value="YCF37-LIKE PROTEIN"/>
    <property type="match status" value="1"/>
</dbReference>
<dbReference type="PANTHER" id="PTHR36734:SF1">
    <property type="entry name" value="OS02G0815300 PROTEIN"/>
    <property type="match status" value="1"/>
</dbReference>
<proteinExistence type="predicted"/>
<protein>
    <submittedName>
        <fullName evidence="2">Uncharacterized protein</fullName>
    </submittedName>
</protein>
<evidence type="ECO:0000313" key="2">
    <source>
        <dbReference type="EMBL" id="KAK9108751.1"/>
    </source>
</evidence>
<feature type="coiled-coil region" evidence="1">
    <location>
        <begin position="67"/>
        <end position="109"/>
    </location>
</feature>
<gene>
    <name evidence="2" type="ORF">Sjap_016811</name>
</gene>
<name>A0AAP0I519_9MAGN</name>
<organism evidence="2 3">
    <name type="scientific">Stephania japonica</name>
    <dbReference type="NCBI Taxonomy" id="461633"/>
    <lineage>
        <taxon>Eukaryota</taxon>
        <taxon>Viridiplantae</taxon>
        <taxon>Streptophyta</taxon>
        <taxon>Embryophyta</taxon>
        <taxon>Tracheophyta</taxon>
        <taxon>Spermatophyta</taxon>
        <taxon>Magnoliopsida</taxon>
        <taxon>Ranunculales</taxon>
        <taxon>Menispermaceae</taxon>
        <taxon>Menispermoideae</taxon>
        <taxon>Cissampelideae</taxon>
        <taxon>Stephania</taxon>
    </lineage>
</organism>
<dbReference type="AlphaFoldDB" id="A0AAP0I519"/>
<accession>A0AAP0I519</accession>
<evidence type="ECO:0000313" key="3">
    <source>
        <dbReference type="Proteomes" id="UP001417504"/>
    </source>
</evidence>
<sequence length="151" mass="15877">MAATNSSTLLHFSRPRLRIHAAHHQSRTPEAPHTVLFPSRRAAVLLTASTFLTTATQPKAKAQDIPLFGLRKKLKKVEEEAELVVREGIEAAEEGIVAAERGVEAAEGEIETVLSYGGLAQAGVVAGAEFVSVVVASSVVNAILGSEGPKS</sequence>
<dbReference type="Proteomes" id="UP001417504">
    <property type="component" value="Unassembled WGS sequence"/>
</dbReference>